<protein>
    <recommendedName>
        <fullName evidence="2">FHA domain-containing protein</fullName>
    </recommendedName>
</protein>
<feature type="compositionally biased region" description="Basic and acidic residues" evidence="1">
    <location>
        <begin position="1186"/>
        <end position="1199"/>
    </location>
</feature>
<feature type="compositionally biased region" description="Polar residues" evidence="1">
    <location>
        <begin position="613"/>
        <end position="624"/>
    </location>
</feature>
<feature type="region of interest" description="Disordered" evidence="1">
    <location>
        <begin position="1138"/>
        <end position="1308"/>
    </location>
</feature>
<dbReference type="Pfam" id="PF00498">
    <property type="entry name" value="FHA"/>
    <property type="match status" value="1"/>
</dbReference>
<evidence type="ECO:0000259" key="2">
    <source>
        <dbReference type="PROSITE" id="PS50006"/>
    </source>
</evidence>
<feature type="region of interest" description="Disordered" evidence="1">
    <location>
        <begin position="1013"/>
        <end position="1037"/>
    </location>
</feature>
<feature type="compositionally biased region" description="Polar residues" evidence="1">
    <location>
        <begin position="776"/>
        <end position="791"/>
    </location>
</feature>
<dbReference type="EnsemblMetazoa" id="XM_050654400.1">
    <property type="protein sequence ID" value="XP_050510357.1"/>
    <property type="gene ID" value="LOC114325364"/>
</dbReference>
<dbReference type="GeneID" id="114325364"/>
<feature type="compositionally biased region" description="Basic and acidic residues" evidence="1">
    <location>
        <begin position="274"/>
        <end position="287"/>
    </location>
</feature>
<feature type="compositionally biased region" description="Low complexity" evidence="1">
    <location>
        <begin position="1200"/>
        <end position="1209"/>
    </location>
</feature>
<feature type="region of interest" description="Disordered" evidence="1">
    <location>
        <begin position="424"/>
        <end position="456"/>
    </location>
</feature>
<dbReference type="SMART" id="SM00240">
    <property type="entry name" value="FHA"/>
    <property type="match status" value="1"/>
</dbReference>
<dbReference type="InterPro" id="IPR000253">
    <property type="entry name" value="FHA_dom"/>
</dbReference>
<evidence type="ECO:0000313" key="4">
    <source>
        <dbReference type="Proteomes" id="UP001652700"/>
    </source>
</evidence>
<dbReference type="PROSITE" id="PS50006">
    <property type="entry name" value="FHA_DOMAIN"/>
    <property type="match status" value="1"/>
</dbReference>
<dbReference type="RefSeq" id="XP_050510357.1">
    <property type="nucleotide sequence ID" value="XM_050654400.1"/>
</dbReference>
<dbReference type="InterPro" id="IPR008984">
    <property type="entry name" value="SMAD_FHA_dom_sf"/>
</dbReference>
<feature type="compositionally biased region" description="Basic and acidic residues" evidence="1">
    <location>
        <begin position="587"/>
        <end position="611"/>
    </location>
</feature>
<feature type="compositionally biased region" description="Basic and acidic residues" evidence="1">
    <location>
        <begin position="1263"/>
        <end position="1285"/>
    </location>
</feature>
<keyword evidence="4" id="KW-1185">Reference proteome</keyword>
<accession>A0ABM5KJH1</accession>
<feature type="region of interest" description="Disordered" evidence="1">
    <location>
        <begin position="581"/>
        <end position="626"/>
    </location>
</feature>
<proteinExistence type="predicted"/>
<feature type="region of interest" description="Disordered" evidence="1">
    <location>
        <begin position="747"/>
        <end position="904"/>
    </location>
</feature>
<evidence type="ECO:0000256" key="1">
    <source>
        <dbReference type="SAM" id="MobiDB-lite"/>
    </source>
</evidence>
<reference evidence="3" key="1">
    <citation type="submission" date="2025-05" db="UniProtKB">
        <authorList>
            <consortium name="EnsemblMetazoa"/>
        </authorList>
    </citation>
    <scope>IDENTIFICATION</scope>
</reference>
<feature type="region of interest" description="Disordered" evidence="1">
    <location>
        <begin position="923"/>
        <end position="962"/>
    </location>
</feature>
<sequence>MDQQSTSKPPFSKGVQVASLVVESKPYPLFKGVNTIGRNRTAVVNIKHLTVSQHQAVIVAIDETQMYISDMNSSNSTFIHNSKMIPLQLYKLANNDDIKFGELNAIFSNIVVTDPTQNDAAEASQLSQTQNFYSSDTQVLVNPTDITSTGVNNDQTVSDINIHEMATQVVEFHPPPVPKPKKFHFKKVVQTQVKDQENHVVQIPGNEVAKNEPVQNVIIETVYGIHDLPTQVLNIHDLPTQVQSFVPTCSKEEDNIHEMATQVFNHSIQPDENPIEKLLPDNEKNEETDSTSDSNTQIMTQEEMEAISKKLNDTTVPVSLVTPTDTQELLNSIQESIREHKILKDREDKIFDKLNTKFASKTIHDSQEPSTSGVQNNCNEYDDSFASSIDSTKAEDFAIEETFLDSFQNNDSMDFLIAEAENLESQPTSQLLKSKNSQNELDENISAHKSPERDPEINCKATDKALEQGGQGKDDSSDSDTDCEDALLEDLSLRLSANNSHEATSTDPQMKSTDPQIKSTDPQIKSNKDFDDLDDSDCIPATQDFFAKELDYKPLKSSQTSNVQSSEESFKLGLTELMEFPELDDLDNAKKPKSQEKRSSLDKQGVEDCKNIDSAQKSDTTTINDADPKILDTLDACFEATQENDDVFLASTQLVPLNEPSERKQPTKEDVYSLPTQKLNDDVYLEPTQQIDDVFRQPTQPVSPKKVVDRKKPAEEDIYCQATQKLDDDVYIEPTQQIDDVFLQPTQPVASGKVKDKKEPTKEATQKVDEDVYLEPTQQIDDTFLQPTQLLEPTDRKKPTKDLYSQPTQKLDEDGFVQPFNIRKQPVSKNVTTDSEDVFLIPTQPLDVEDKPEKSKSFTGDESFKSKGNTSLKLDEDPYIQATQPIEELATPNKSRPKIGDTHMSQNDITESQLEMENYGTFEPNSSIRRDRPGNPILCELDNKNSDNKDDSDDDNTCIESMSQIEAYIGGSRVVPPDNIKKETISPKVKGNTSLNISIETLSQIEAFIKKPLPPRMSDRGYQTKKKTEKENEDGPETLSQITSFIAKPQGIKIKEEKRLSHMNSSNNITKSRITGVHNELSFNSTLNERNLLSDVDQSFALLESKSSRVKRKPTLGPVYEDVKVNVTLHRRSMQVEENNDDTFIVPTKKQRTGNDRNTLRISEIELPTKKSQSKRSKVPSPIPETKSDTKSSNKETKTKTSSTKTSSKSSKDNDYLPKDNKVQKDAEEVKNSPEKIRRTTRTTAGKTTKKSSIASGYSKSSKSKESTENKPSTSEDIKSAEKRAPKARGRTKNKETEPTAPKSKRQK</sequence>
<feature type="region of interest" description="Disordered" evidence="1">
    <location>
        <begin position="499"/>
        <end position="533"/>
    </location>
</feature>
<feature type="compositionally biased region" description="Polar residues" evidence="1">
    <location>
        <begin position="499"/>
        <end position="525"/>
    </location>
</feature>
<dbReference type="Proteomes" id="UP001652700">
    <property type="component" value="Unplaced"/>
</dbReference>
<feature type="domain" description="FHA" evidence="2">
    <location>
        <begin position="34"/>
        <end position="84"/>
    </location>
</feature>
<feature type="compositionally biased region" description="Basic and acidic residues" evidence="1">
    <location>
        <begin position="445"/>
        <end position="456"/>
    </location>
</feature>
<feature type="compositionally biased region" description="Basic and acidic residues" evidence="1">
    <location>
        <begin position="1153"/>
        <end position="1169"/>
    </location>
</feature>
<feature type="compositionally biased region" description="Basic and acidic residues" evidence="1">
    <location>
        <begin position="1210"/>
        <end position="1238"/>
    </location>
</feature>
<dbReference type="Gene3D" id="2.60.200.20">
    <property type="match status" value="1"/>
</dbReference>
<organism evidence="3 4">
    <name type="scientific">Diabrotica virgifera virgifera</name>
    <name type="common">western corn rootworm</name>
    <dbReference type="NCBI Taxonomy" id="50390"/>
    <lineage>
        <taxon>Eukaryota</taxon>
        <taxon>Metazoa</taxon>
        <taxon>Ecdysozoa</taxon>
        <taxon>Arthropoda</taxon>
        <taxon>Hexapoda</taxon>
        <taxon>Insecta</taxon>
        <taxon>Pterygota</taxon>
        <taxon>Neoptera</taxon>
        <taxon>Endopterygota</taxon>
        <taxon>Coleoptera</taxon>
        <taxon>Polyphaga</taxon>
        <taxon>Cucujiformia</taxon>
        <taxon>Chrysomeloidea</taxon>
        <taxon>Chrysomelidae</taxon>
        <taxon>Galerucinae</taxon>
        <taxon>Diabroticina</taxon>
        <taxon>Diabroticites</taxon>
        <taxon>Diabrotica</taxon>
    </lineage>
</organism>
<evidence type="ECO:0000313" key="3">
    <source>
        <dbReference type="EnsemblMetazoa" id="XP_050510357.1"/>
    </source>
</evidence>
<dbReference type="SUPFAM" id="SSF49879">
    <property type="entry name" value="SMAD/FHA domain"/>
    <property type="match status" value="1"/>
</dbReference>
<feature type="compositionally biased region" description="Polar residues" evidence="1">
    <location>
        <begin position="424"/>
        <end position="439"/>
    </location>
</feature>
<feature type="region of interest" description="Disordered" evidence="1">
    <location>
        <begin position="269"/>
        <end position="297"/>
    </location>
</feature>
<name>A0ABM5KJH1_DIAVI</name>
<feature type="compositionally biased region" description="Basic and acidic residues" evidence="1">
    <location>
        <begin position="753"/>
        <end position="770"/>
    </location>
</feature>
<feature type="compositionally biased region" description="Low complexity" evidence="1">
    <location>
        <begin position="1242"/>
        <end position="1261"/>
    </location>
</feature>